<feature type="compositionally biased region" description="Low complexity" evidence="1">
    <location>
        <begin position="15"/>
        <end position="26"/>
    </location>
</feature>
<reference evidence="2" key="1">
    <citation type="submission" date="2023-11" db="EMBL/GenBank/DDBJ databases">
        <title>Genome assemblies of two species of porcelain crab, Petrolisthes cinctipes and Petrolisthes manimaculis (Anomura: Porcellanidae).</title>
        <authorList>
            <person name="Angst P."/>
        </authorList>
    </citation>
    <scope>NUCLEOTIDE SEQUENCE</scope>
    <source>
        <strain evidence="2">PB745_02</strain>
        <tissue evidence="2">Gill</tissue>
    </source>
</reference>
<name>A0AAE1UD32_9EUCA</name>
<evidence type="ECO:0000313" key="3">
    <source>
        <dbReference type="Proteomes" id="UP001292094"/>
    </source>
</evidence>
<proteinExistence type="predicted"/>
<dbReference type="AlphaFoldDB" id="A0AAE1UD32"/>
<evidence type="ECO:0000313" key="2">
    <source>
        <dbReference type="EMBL" id="KAK4319863.1"/>
    </source>
</evidence>
<sequence length="77" mass="8210">MYSNGMSGASGGDEVVPPSVSVQVSSANPGAQEPSYCHGFRGRHLPTRPSWHSGAQLMVTRSVESLYDSLNDPINFT</sequence>
<dbReference type="EMBL" id="JAWZYT010000714">
    <property type="protein sequence ID" value="KAK4319863.1"/>
    <property type="molecule type" value="Genomic_DNA"/>
</dbReference>
<comment type="caution">
    <text evidence="2">The sequence shown here is derived from an EMBL/GenBank/DDBJ whole genome shotgun (WGS) entry which is preliminary data.</text>
</comment>
<gene>
    <name evidence="2" type="ORF">Pmani_009249</name>
</gene>
<evidence type="ECO:0000256" key="1">
    <source>
        <dbReference type="SAM" id="MobiDB-lite"/>
    </source>
</evidence>
<accession>A0AAE1UD32</accession>
<feature type="region of interest" description="Disordered" evidence="1">
    <location>
        <begin position="1"/>
        <end position="36"/>
    </location>
</feature>
<protein>
    <submittedName>
        <fullName evidence="2">Uncharacterized protein</fullName>
    </submittedName>
</protein>
<dbReference type="Proteomes" id="UP001292094">
    <property type="component" value="Unassembled WGS sequence"/>
</dbReference>
<organism evidence="2 3">
    <name type="scientific">Petrolisthes manimaculis</name>
    <dbReference type="NCBI Taxonomy" id="1843537"/>
    <lineage>
        <taxon>Eukaryota</taxon>
        <taxon>Metazoa</taxon>
        <taxon>Ecdysozoa</taxon>
        <taxon>Arthropoda</taxon>
        <taxon>Crustacea</taxon>
        <taxon>Multicrustacea</taxon>
        <taxon>Malacostraca</taxon>
        <taxon>Eumalacostraca</taxon>
        <taxon>Eucarida</taxon>
        <taxon>Decapoda</taxon>
        <taxon>Pleocyemata</taxon>
        <taxon>Anomura</taxon>
        <taxon>Galatheoidea</taxon>
        <taxon>Porcellanidae</taxon>
        <taxon>Petrolisthes</taxon>
    </lineage>
</organism>
<keyword evidence="3" id="KW-1185">Reference proteome</keyword>